<reference evidence="3 4" key="1">
    <citation type="journal article" date="2020" name="ISME J.">
        <title>Uncovering the hidden diversity of litter-decomposition mechanisms in mushroom-forming fungi.</title>
        <authorList>
            <person name="Floudas D."/>
            <person name="Bentzer J."/>
            <person name="Ahren D."/>
            <person name="Johansson T."/>
            <person name="Persson P."/>
            <person name="Tunlid A."/>
        </authorList>
    </citation>
    <scope>NUCLEOTIDE SEQUENCE [LARGE SCALE GENOMIC DNA]</scope>
    <source>
        <strain evidence="3 4">CBS 146.42</strain>
    </source>
</reference>
<comment type="caution">
    <text evidence="3">The sequence shown here is derived from an EMBL/GenBank/DDBJ whole genome shotgun (WGS) entry which is preliminary data.</text>
</comment>
<proteinExistence type="predicted"/>
<evidence type="ECO:0000313" key="3">
    <source>
        <dbReference type="EMBL" id="KAF5346743.1"/>
    </source>
</evidence>
<evidence type="ECO:0000259" key="2">
    <source>
        <dbReference type="Pfam" id="PF12776"/>
    </source>
</evidence>
<dbReference type="PANTHER" id="PTHR46929">
    <property type="entry name" value="EXPRESSED PROTEIN"/>
    <property type="match status" value="1"/>
</dbReference>
<dbReference type="InterPro" id="IPR024752">
    <property type="entry name" value="Myb/SANT-like_dom"/>
</dbReference>
<gene>
    <name evidence="3" type="ORF">D9756_010444</name>
</gene>
<dbReference type="PANTHER" id="PTHR46929:SF3">
    <property type="entry name" value="MYB_SANT-LIKE DOMAIN-CONTAINING PROTEIN"/>
    <property type="match status" value="1"/>
</dbReference>
<evidence type="ECO:0000313" key="4">
    <source>
        <dbReference type="Proteomes" id="UP000559027"/>
    </source>
</evidence>
<accession>A0A8H5CSE4</accession>
<sequence>MLFMIYNQIERTTHISQLYNSYNSHNSLLPSKSPSIYLVTCQGSIREGMEVINKIMSPCKQNKASEPCAHWSDEENMVMCRVLTEKKDRGNQSGAGWKCTVWTTVAEALAKEVTPKGPVKDASKCADHWANFHLTFNQFKKNFLEVVHVCDASGMGWDDALKICMATDEVWEPLIKTFSHASYWHRHSFPCYDEMHYLIKGVVATSAGAFHPSETPVSSPVVVPSSPVTLTSELPNQSEPSAVLSDLSTDSIVVPLLGSNDKVNSNDISYKTPVSKKHTHASSPDTPPRPVTSKERLHCLQNETSHSELIGALHQMVAAMSSRPDTPLCCKSAAPRTSLDAL</sequence>
<dbReference type="OrthoDB" id="76215at2759"/>
<dbReference type="AlphaFoldDB" id="A0A8H5CSE4"/>
<keyword evidence="4" id="KW-1185">Reference proteome</keyword>
<feature type="region of interest" description="Disordered" evidence="1">
    <location>
        <begin position="265"/>
        <end position="294"/>
    </location>
</feature>
<dbReference type="Pfam" id="PF12776">
    <property type="entry name" value="Myb_DNA-bind_3"/>
    <property type="match status" value="1"/>
</dbReference>
<feature type="domain" description="Myb/SANT-like" evidence="2">
    <location>
        <begin position="70"/>
        <end position="172"/>
    </location>
</feature>
<dbReference type="EMBL" id="JAACJO010000030">
    <property type="protein sequence ID" value="KAF5346743.1"/>
    <property type="molecule type" value="Genomic_DNA"/>
</dbReference>
<protein>
    <recommendedName>
        <fullName evidence="2">Myb/SANT-like domain-containing protein</fullName>
    </recommendedName>
</protein>
<evidence type="ECO:0000256" key="1">
    <source>
        <dbReference type="SAM" id="MobiDB-lite"/>
    </source>
</evidence>
<organism evidence="3 4">
    <name type="scientific">Leucocoprinus leucothites</name>
    <dbReference type="NCBI Taxonomy" id="201217"/>
    <lineage>
        <taxon>Eukaryota</taxon>
        <taxon>Fungi</taxon>
        <taxon>Dikarya</taxon>
        <taxon>Basidiomycota</taxon>
        <taxon>Agaricomycotina</taxon>
        <taxon>Agaricomycetes</taxon>
        <taxon>Agaricomycetidae</taxon>
        <taxon>Agaricales</taxon>
        <taxon>Agaricineae</taxon>
        <taxon>Agaricaceae</taxon>
        <taxon>Leucocoprinus</taxon>
    </lineage>
</organism>
<dbReference type="Proteomes" id="UP000559027">
    <property type="component" value="Unassembled WGS sequence"/>
</dbReference>
<name>A0A8H5CSE4_9AGAR</name>